<evidence type="ECO:0000256" key="5">
    <source>
        <dbReference type="ARBA" id="ARBA00022989"/>
    </source>
</evidence>
<comment type="similarity">
    <text evidence="2">Belongs to the ABC transporter superfamily. ABCG family. Eye pigment precursor importer (TC 3.A.1.204) subfamily.</text>
</comment>
<dbReference type="InterPro" id="IPR003439">
    <property type="entry name" value="ABC_transporter-like_ATP-bd"/>
</dbReference>
<evidence type="ECO:0000256" key="4">
    <source>
        <dbReference type="ARBA" id="ARBA00022692"/>
    </source>
</evidence>
<evidence type="ECO:0000256" key="6">
    <source>
        <dbReference type="ARBA" id="ARBA00023136"/>
    </source>
</evidence>
<feature type="region of interest" description="Disordered" evidence="7">
    <location>
        <begin position="535"/>
        <end position="605"/>
    </location>
</feature>
<protein>
    <recommendedName>
        <fullName evidence="8">ABC transporter domain-containing protein</fullName>
    </recommendedName>
</protein>
<dbReference type="EMBL" id="CADCXV010000671">
    <property type="protein sequence ID" value="CAB0032201.1"/>
    <property type="molecule type" value="Genomic_DNA"/>
</dbReference>
<reference evidence="9 10" key="1">
    <citation type="submission" date="2020-02" db="EMBL/GenBank/DDBJ databases">
        <authorList>
            <person name="Ferguson B K."/>
        </authorList>
    </citation>
    <scope>NUCLEOTIDE SEQUENCE [LARGE SCALE GENOMIC DNA]</scope>
</reference>
<feature type="compositionally biased region" description="Polar residues" evidence="7">
    <location>
        <begin position="540"/>
        <end position="550"/>
    </location>
</feature>
<keyword evidence="6" id="KW-0472">Membrane</keyword>
<evidence type="ECO:0000259" key="8">
    <source>
        <dbReference type="PROSITE" id="PS50893"/>
    </source>
</evidence>
<comment type="subcellular location">
    <subcellularLocation>
        <location evidence="1">Membrane</location>
        <topology evidence="1">Multi-pass membrane protein</topology>
    </subcellularLocation>
</comment>
<dbReference type="InterPro" id="IPR050352">
    <property type="entry name" value="ABCG_transporters"/>
</dbReference>
<evidence type="ECO:0000313" key="10">
    <source>
        <dbReference type="Proteomes" id="UP000479190"/>
    </source>
</evidence>
<keyword evidence="10" id="KW-1185">Reference proteome</keyword>
<dbReference type="OrthoDB" id="66620at2759"/>
<keyword evidence="3" id="KW-0813">Transport</keyword>
<gene>
    <name evidence="9" type="ORF">TBRA_LOCUS4145</name>
</gene>
<dbReference type="PANTHER" id="PTHR48041">
    <property type="entry name" value="ABC TRANSPORTER G FAMILY MEMBER 28"/>
    <property type="match status" value="1"/>
</dbReference>
<keyword evidence="5" id="KW-1133">Transmembrane helix</keyword>
<dbReference type="Pfam" id="PF00005">
    <property type="entry name" value="ABC_tran"/>
    <property type="match status" value="1"/>
</dbReference>
<dbReference type="AlphaFoldDB" id="A0A6H5I2D8"/>
<dbReference type="GO" id="GO:0016887">
    <property type="term" value="F:ATP hydrolysis activity"/>
    <property type="evidence" value="ECO:0007669"/>
    <property type="project" value="InterPro"/>
</dbReference>
<keyword evidence="4" id="KW-0812">Transmembrane</keyword>
<feature type="region of interest" description="Disordered" evidence="7">
    <location>
        <begin position="464"/>
        <end position="500"/>
    </location>
</feature>
<dbReference type="PANTHER" id="PTHR48041:SF63">
    <property type="entry name" value="EARLY GENE AT 23, ISOFORM C"/>
    <property type="match status" value="1"/>
</dbReference>
<name>A0A6H5I2D8_9HYME</name>
<proteinExistence type="inferred from homology"/>
<dbReference type="SUPFAM" id="SSF52540">
    <property type="entry name" value="P-loop containing nucleoside triphosphate hydrolases"/>
    <property type="match status" value="1"/>
</dbReference>
<evidence type="ECO:0000313" key="9">
    <source>
        <dbReference type="EMBL" id="CAB0032201.1"/>
    </source>
</evidence>
<feature type="compositionally biased region" description="Basic and acidic residues" evidence="7">
    <location>
        <begin position="484"/>
        <end position="493"/>
    </location>
</feature>
<sequence>MEMQLCCTTRATYASISTRHVPSCFIINACERITKFCLRIVSAAGASTTSRYPKSSAYRVPTFGERIRWQIVDSVDRWSIANPQVANKFSIDLQMIVGRDSSSSLTSLHSKSGNIFSSKFSCDAMTSFIYIMHVLMPRGAHKSSAAAAAQLAQDRSQREYTYTVRFKVSQMHRLQVPRASASASAASASRRERERILYIAIYTHTHKAQVRSPYSNRERFNELRQRLLAVRARRRSLLYILHSCRARSSRLSSSSYIYKYDTEYSFHAGAHTRALPPPPSPLLSLFLDNGVESSALQLACPLDSRPVQLVFRNLQVVKEKRSLLRDVSGVVKPGELLAVMGPSGCGKSTLLNCLSGRIGHDSGEIWMNRERLTKRWRRRICYVQQQDVFFPDLTLRQTLEVFEQMQDKGVRLWSTGGSRGGEHSRNLLPVNSRWRLHETRSVGWREKTNEHSLRAAYESVVNAPRRTDERPGLAFRPGADIPTEEVRRAGGQEHRRHGAPAELADVSQLQQAAAAQSRPGGLLRLDGQHRPLLLHHRPQSPATLQSCRSYTGTDKGPGGGEGSDRGGGEGRAPGTRLPAGTAPGLQSKPDPALRASHPLSRASHH</sequence>
<evidence type="ECO:0000256" key="2">
    <source>
        <dbReference type="ARBA" id="ARBA00005814"/>
    </source>
</evidence>
<dbReference type="Proteomes" id="UP000479190">
    <property type="component" value="Unassembled WGS sequence"/>
</dbReference>
<accession>A0A6H5I2D8</accession>
<dbReference type="GO" id="GO:0005524">
    <property type="term" value="F:ATP binding"/>
    <property type="evidence" value="ECO:0007669"/>
    <property type="project" value="InterPro"/>
</dbReference>
<dbReference type="GO" id="GO:0042626">
    <property type="term" value="F:ATPase-coupled transmembrane transporter activity"/>
    <property type="evidence" value="ECO:0007669"/>
    <property type="project" value="TreeGrafter"/>
</dbReference>
<dbReference type="Gene3D" id="3.40.50.300">
    <property type="entry name" value="P-loop containing nucleotide triphosphate hydrolases"/>
    <property type="match status" value="1"/>
</dbReference>
<organism evidence="9 10">
    <name type="scientific">Trichogramma brassicae</name>
    <dbReference type="NCBI Taxonomy" id="86971"/>
    <lineage>
        <taxon>Eukaryota</taxon>
        <taxon>Metazoa</taxon>
        <taxon>Ecdysozoa</taxon>
        <taxon>Arthropoda</taxon>
        <taxon>Hexapoda</taxon>
        <taxon>Insecta</taxon>
        <taxon>Pterygota</taxon>
        <taxon>Neoptera</taxon>
        <taxon>Endopterygota</taxon>
        <taxon>Hymenoptera</taxon>
        <taxon>Apocrita</taxon>
        <taxon>Proctotrupomorpha</taxon>
        <taxon>Chalcidoidea</taxon>
        <taxon>Trichogrammatidae</taxon>
        <taxon>Trichogramma</taxon>
    </lineage>
</organism>
<evidence type="ECO:0000256" key="3">
    <source>
        <dbReference type="ARBA" id="ARBA00022448"/>
    </source>
</evidence>
<dbReference type="PROSITE" id="PS50893">
    <property type="entry name" value="ABC_TRANSPORTER_2"/>
    <property type="match status" value="1"/>
</dbReference>
<dbReference type="InterPro" id="IPR027417">
    <property type="entry name" value="P-loop_NTPase"/>
</dbReference>
<dbReference type="GO" id="GO:0005886">
    <property type="term" value="C:plasma membrane"/>
    <property type="evidence" value="ECO:0007669"/>
    <property type="project" value="TreeGrafter"/>
</dbReference>
<feature type="domain" description="ABC transporter" evidence="8">
    <location>
        <begin position="309"/>
        <end position="545"/>
    </location>
</feature>
<evidence type="ECO:0000256" key="1">
    <source>
        <dbReference type="ARBA" id="ARBA00004141"/>
    </source>
</evidence>
<evidence type="ECO:0000256" key="7">
    <source>
        <dbReference type="SAM" id="MobiDB-lite"/>
    </source>
</evidence>